<keyword evidence="3" id="KW-0238">DNA-binding</keyword>
<dbReference type="Proteomes" id="UP000680839">
    <property type="component" value="Chromosome"/>
</dbReference>
<dbReference type="Pfam" id="PF01420">
    <property type="entry name" value="Methylase_S"/>
    <property type="match status" value="1"/>
</dbReference>
<keyword evidence="5" id="KW-0255">Endonuclease</keyword>
<comment type="similarity">
    <text evidence="1">Belongs to the type-I restriction system S methylase family.</text>
</comment>
<evidence type="ECO:0000313" key="6">
    <source>
        <dbReference type="Proteomes" id="UP000680839"/>
    </source>
</evidence>
<dbReference type="REBASE" id="500622">
    <property type="entry name" value="S.BspS2201ORF24450P"/>
</dbReference>
<sequence>MNIEVNMGPRLDRTCPLGDLLDFRNDIVHPEDNPTGSSIFVGLEHIERDTGVRIGSERINLNEMTGRRARFRAGDIVYGYLRPYLNKVWIAEFDGICSVDQYVFVVRPGVDRNYVARFLRSAEFLKTAPIRSAPGQLPRIRSGEIAATPIPLPPLDEQRRIAAVLDKADVLRRKRKRALGLLKKLTQSIFAEMFGDALKESASNKKISLGEIFDFKNGVNFSSGDRGRGMPVVDVLNMYTDDIFASIGNLYRVDLNIRNDMILSEGDLLFVRSSVKREGVGWASLFPGSKEPMTHCGFIIRARPRLQKVTFRPHFLVHYLRLPEVRSRLIASAGQVAITNINQERLGGIEVPQVRLREQELFELIAKKIEKQVVLLKKQMADTEFLFSSLQSRAFSGQV</sequence>
<dbReference type="SUPFAM" id="SSF116734">
    <property type="entry name" value="DNA methylase specificity domain"/>
    <property type="match status" value="2"/>
</dbReference>
<dbReference type="GO" id="GO:0009307">
    <property type="term" value="P:DNA restriction-modification system"/>
    <property type="evidence" value="ECO:0007669"/>
    <property type="project" value="UniProtKB-KW"/>
</dbReference>
<dbReference type="InterPro" id="IPR052021">
    <property type="entry name" value="Type-I_RS_S_subunit"/>
</dbReference>
<dbReference type="GO" id="GO:0004519">
    <property type="term" value="F:endonuclease activity"/>
    <property type="evidence" value="ECO:0007669"/>
    <property type="project" value="UniProtKB-KW"/>
</dbReference>
<organism evidence="5 6">
    <name type="scientific">Bradyrhizobium sediminis</name>
    <dbReference type="NCBI Taxonomy" id="2840469"/>
    <lineage>
        <taxon>Bacteria</taxon>
        <taxon>Pseudomonadati</taxon>
        <taxon>Pseudomonadota</taxon>
        <taxon>Alphaproteobacteria</taxon>
        <taxon>Hyphomicrobiales</taxon>
        <taxon>Nitrobacteraceae</taxon>
        <taxon>Bradyrhizobium</taxon>
    </lineage>
</organism>
<dbReference type="AlphaFoldDB" id="A0A975NDG3"/>
<dbReference type="GO" id="GO:0016787">
    <property type="term" value="F:hydrolase activity"/>
    <property type="evidence" value="ECO:0007669"/>
    <property type="project" value="UniProtKB-KW"/>
</dbReference>
<evidence type="ECO:0000256" key="2">
    <source>
        <dbReference type="ARBA" id="ARBA00022747"/>
    </source>
</evidence>
<evidence type="ECO:0000256" key="1">
    <source>
        <dbReference type="ARBA" id="ARBA00010923"/>
    </source>
</evidence>
<accession>A0A975NDG3</accession>
<evidence type="ECO:0000313" key="5">
    <source>
        <dbReference type="EMBL" id="QWG12800.1"/>
    </source>
</evidence>
<proteinExistence type="inferred from homology"/>
<reference evidence="5" key="1">
    <citation type="submission" date="2021-06" db="EMBL/GenBank/DDBJ databases">
        <title>Bradyrhizobium sp. S2-20-1 Genome sequencing.</title>
        <authorList>
            <person name="Jin L."/>
        </authorList>
    </citation>
    <scope>NUCLEOTIDE SEQUENCE</scope>
    <source>
        <strain evidence="5">S2-20-1</strain>
    </source>
</reference>
<dbReference type="Gene3D" id="3.90.220.20">
    <property type="entry name" value="DNA methylase specificity domains"/>
    <property type="match status" value="2"/>
</dbReference>
<dbReference type="EMBL" id="CP076134">
    <property type="protein sequence ID" value="QWG12800.1"/>
    <property type="molecule type" value="Genomic_DNA"/>
</dbReference>
<feature type="domain" description="Type I restriction modification DNA specificity" evidence="4">
    <location>
        <begin position="87"/>
        <end position="170"/>
    </location>
</feature>
<keyword evidence="5" id="KW-0378">Hydrolase</keyword>
<dbReference type="InterPro" id="IPR044946">
    <property type="entry name" value="Restrct_endonuc_typeI_TRD_sf"/>
</dbReference>
<keyword evidence="2" id="KW-0680">Restriction system</keyword>
<evidence type="ECO:0000259" key="4">
    <source>
        <dbReference type="Pfam" id="PF01420"/>
    </source>
</evidence>
<keyword evidence="5" id="KW-0540">Nuclease</keyword>
<dbReference type="InterPro" id="IPR000055">
    <property type="entry name" value="Restrct_endonuc_typeI_TRD"/>
</dbReference>
<dbReference type="GO" id="GO:0003677">
    <property type="term" value="F:DNA binding"/>
    <property type="evidence" value="ECO:0007669"/>
    <property type="project" value="UniProtKB-KW"/>
</dbReference>
<dbReference type="CDD" id="cd17517">
    <property type="entry name" value="RMtype1_S_EcoKI_StySPI-TRD2-CR2_like"/>
    <property type="match status" value="1"/>
</dbReference>
<dbReference type="RefSeq" id="WP_215621576.1">
    <property type="nucleotide sequence ID" value="NZ_CP076134.1"/>
</dbReference>
<dbReference type="EC" id="3.1.21.-" evidence="5"/>
<evidence type="ECO:0000256" key="3">
    <source>
        <dbReference type="ARBA" id="ARBA00023125"/>
    </source>
</evidence>
<dbReference type="PANTHER" id="PTHR30408:SF12">
    <property type="entry name" value="TYPE I RESTRICTION ENZYME MJAVIII SPECIFICITY SUBUNIT"/>
    <property type="match status" value="1"/>
</dbReference>
<protein>
    <submittedName>
        <fullName evidence="5">Restriction endonuclease subunit S</fullName>
        <ecNumber evidence="5">3.1.21.-</ecNumber>
    </submittedName>
</protein>
<dbReference type="PANTHER" id="PTHR30408">
    <property type="entry name" value="TYPE-1 RESTRICTION ENZYME ECOKI SPECIFICITY PROTEIN"/>
    <property type="match status" value="1"/>
</dbReference>
<gene>
    <name evidence="5" type="ORF">KMZ29_24445</name>
</gene>
<name>A0A975NDG3_9BRAD</name>